<dbReference type="CDD" id="cd00229">
    <property type="entry name" value="SGNH_hydrolase"/>
    <property type="match status" value="1"/>
</dbReference>
<evidence type="ECO:0000313" key="5">
    <source>
        <dbReference type="EMBL" id="QDS90687.1"/>
    </source>
</evidence>
<reference evidence="5 6" key="1">
    <citation type="submission" date="2019-02" db="EMBL/GenBank/DDBJ databases">
        <title>Deep-cultivation of Planctomycetes and their phenomic and genomic characterization uncovers novel biology.</title>
        <authorList>
            <person name="Wiegand S."/>
            <person name="Jogler M."/>
            <person name="Boedeker C."/>
            <person name="Pinto D."/>
            <person name="Vollmers J."/>
            <person name="Rivas-Marin E."/>
            <person name="Kohn T."/>
            <person name="Peeters S.H."/>
            <person name="Heuer A."/>
            <person name="Rast P."/>
            <person name="Oberbeckmann S."/>
            <person name="Bunk B."/>
            <person name="Jeske O."/>
            <person name="Meyerdierks A."/>
            <person name="Storesund J.E."/>
            <person name="Kallscheuer N."/>
            <person name="Luecker S."/>
            <person name="Lage O.M."/>
            <person name="Pohl T."/>
            <person name="Merkel B.J."/>
            <person name="Hornburger P."/>
            <person name="Mueller R.-W."/>
            <person name="Bruemmer F."/>
            <person name="Labrenz M."/>
            <person name="Spormann A.M."/>
            <person name="Op den Camp H."/>
            <person name="Overmann J."/>
            <person name="Amann R."/>
            <person name="Jetten M.S.M."/>
            <person name="Mascher T."/>
            <person name="Medema M.H."/>
            <person name="Devos D.P."/>
            <person name="Kaster A.-K."/>
            <person name="Ovreas L."/>
            <person name="Rohde M."/>
            <person name="Galperin M.Y."/>
            <person name="Jogler C."/>
        </authorList>
    </citation>
    <scope>NUCLEOTIDE SEQUENCE [LARGE SCALE GENOMIC DNA]</scope>
    <source>
        <strain evidence="5 6">EC9</strain>
    </source>
</reference>
<dbReference type="PANTHER" id="PTHR30383:SF26">
    <property type="entry name" value="SGNH HYDROLASE-TYPE ESTERASE DOMAIN-CONTAINING PROTEIN"/>
    <property type="match status" value="1"/>
</dbReference>
<feature type="domain" description="SGNH hydrolase-type esterase" evidence="4">
    <location>
        <begin position="146"/>
        <end position="253"/>
    </location>
</feature>
<evidence type="ECO:0000259" key="4">
    <source>
        <dbReference type="Pfam" id="PF13472"/>
    </source>
</evidence>
<feature type="signal peptide" evidence="2">
    <location>
        <begin position="1"/>
        <end position="23"/>
    </location>
</feature>
<evidence type="ECO:0000313" key="6">
    <source>
        <dbReference type="Proteomes" id="UP000319557"/>
    </source>
</evidence>
<keyword evidence="6" id="KW-1185">Reference proteome</keyword>
<sequence precursor="true">MKNTVIVFTTLLCMSSLLSDVHADEYANEPSSQKQLDAGSKSSVDDSIVGEMSVEQRKWENVLKDNLGGFYYPRYLADKKAGRSTAWDYVEDVPGLPRVLIIGDSVSRGCTMPVRRILDGKVNVHRAPANCGPTKVGVDKLNTWLGDGHWDLITFNFGIHDRGTPDEEYRKRLTQITTRLEQTDAKIVWVNTTPVPPGANEYVKGASERTNAIAAKLMQQREIPIVDLYAGVFPELGKYQLPKNCHFNNEGYEFLGGIVADAILAHLKQEQEFTRVFFAGGQSNAKPRWAAKIQQELEKAYGDRALLVHSYHPGAWLSGWIKDGQVQNNYRVDFLNPEGTGALQKAINRLEANGKAWKFGGFFWFQGEGDSGSVAAMDQYTDSFNAMLGKIKNDFGIVDDFPQVIAVIDGNHAAKYDDPKNLAGRSRAAVDQMRGVLISLGSADGCGYVDTRGMPRGDAWHLSQPALAELGAAMGTKCVELGASPSVSSNVDAEAK</sequence>
<keyword evidence="1" id="KW-0378">Hydrolase</keyword>
<dbReference type="SUPFAM" id="SSF52266">
    <property type="entry name" value="SGNH hydrolase"/>
    <property type="match status" value="2"/>
</dbReference>
<protein>
    <recommendedName>
        <fullName evidence="7">SGNH hydrolase-type esterase domain-containing protein</fullName>
    </recommendedName>
</protein>
<dbReference type="Pfam" id="PF13472">
    <property type="entry name" value="Lipase_GDSL_2"/>
    <property type="match status" value="1"/>
</dbReference>
<feature type="domain" description="Sialate O-acetylesterase" evidence="3">
    <location>
        <begin position="340"/>
        <end position="478"/>
    </location>
</feature>
<keyword evidence="2" id="KW-0732">Signal</keyword>
<dbReference type="EMBL" id="CP036261">
    <property type="protein sequence ID" value="QDS90687.1"/>
    <property type="molecule type" value="Genomic_DNA"/>
</dbReference>
<proteinExistence type="predicted"/>
<accession>A0A517M7C4</accession>
<evidence type="ECO:0000259" key="3">
    <source>
        <dbReference type="Pfam" id="PF03629"/>
    </source>
</evidence>
<dbReference type="InterPro" id="IPR051532">
    <property type="entry name" value="Ester_Hydrolysis_Enzymes"/>
</dbReference>
<dbReference type="InterPro" id="IPR013830">
    <property type="entry name" value="SGNH_hydro"/>
</dbReference>
<evidence type="ECO:0008006" key="7">
    <source>
        <dbReference type="Google" id="ProtNLM"/>
    </source>
</evidence>
<dbReference type="RefSeq" id="WP_145348459.1">
    <property type="nucleotide sequence ID" value="NZ_CP036261.1"/>
</dbReference>
<dbReference type="AlphaFoldDB" id="A0A517M7C4"/>
<dbReference type="OrthoDB" id="9815670at2"/>
<evidence type="ECO:0000256" key="2">
    <source>
        <dbReference type="SAM" id="SignalP"/>
    </source>
</evidence>
<dbReference type="GO" id="GO:0004622">
    <property type="term" value="F:phosphatidylcholine lysophospholipase activity"/>
    <property type="evidence" value="ECO:0007669"/>
    <property type="project" value="TreeGrafter"/>
</dbReference>
<dbReference type="PANTHER" id="PTHR30383">
    <property type="entry name" value="THIOESTERASE 1/PROTEASE 1/LYSOPHOSPHOLIPASE L1"/>
    <property type="match status" value="1"/>
</dbReference>
<organism evidence="5 6">
    <name type="scientific">Rosistilla ulvae</name>
    <dbReference type="NCBI Taxonomy" id="1930277"/>
    <lineage>
        <taxon>Bacteria</taxon>
        <taxon>Pseudomonadati</taxon>
        <taxon>Planctomycetota</taxon>
        <taxon>Planctomycetia</taxon>
        <taxon>Pirellulales</taxon>
        <taxon>Pirellulaceae</taxon>
        <taxon>Rosistilla</taxon>
    </lineage>
</organism>
<dbReference type="Gene3D" id="3.40.50.1110">
    <property type="entry name" value="SGNH hydrolase"/>
    <property type="match status" value="2"/>
</dbReference>
<dbReference type="KEGG" id="ruv:EC9_49010"/>
<dbReference type="InterPro" id="IPR005181">
    <property type="entry name" value="SASA"/>
</dbReference>
<dbReference type="InterPro" id="IPR036514">
    <property type="entry name" value="SGNH_hydro_sf"/>
</dbReference>
<feature type="chain" id="PRO_5021840723" description="SGNH hydrolase-type esterase domain-containing protein" evidence="2">
    <location>
        <begin position="24"/>
        <end position="496"/>
    </location>
</feature>
<name>A0A517M7C4_9BACT</name>
<dbReference type="Proteomes" id="UP000319557">
    <property type="component" value="Chromosome"/>
</dbReference>
<gene>
    <name evidence="5" type="ORF">EC9_49010</name>
</gene>
<evidence type="ECO:0000256" key="1">
    <source>
        <dbReference type="ARBA" id="ARBA00022801"/>
    </source>
</evidence>
<dbReference type="Pfam" id="PF03629">
    <property type="entry name" value="SASA"/>
    <property type="match status" value="1"/>
</dbReference>